<proteinExistence type="predicted"/>
<feature type="domain" description="CinA C-terminal" evidence="1">
    <location>
        <begin position="18"/>
        <end position="165"/>
    </location>
</feature>
<dbReference type="InterPro" id="IPR008136">
    <property type="entry name" value="CinA_C"/>
</dbReference>
<dbReference type="OrthoDB" id="1252536at2"/>
<dbReference type="Gene3D" id="3.90.950.20">
    <property type="entry name" value="CinA-like"/>
    <property type="match status" value="1"/>
</dbReference>
<sequence>MLLKSPETMYPVEKINLLKDMLVQHHETIAVAESVTAGHVQAALSQATGAAQFFQGGITAYNLGQKARHLFVEPIEAEACNSVSPAVAAQMALQVARNFSASYGLGITGYAAKMPEKHIDTVFAFYAIACNDQVIKAGRITVGEQEGMEVQLYYTEHLLDALLECCQHTYTSR</sequence>
<organism evidence="2 3">
    <name type="scientific">Chitinophaga parva</name>
    <dbReference type="NCBI Taxonomy" id="2169414"/>
    <lineage>
        <taxon>Bacteria</taxon>
        <taxon>Pseudomonadati</taxon>
        <taxon>Bacteroidota</taxon>
        <taxon>Chitinophagia</taxon>
        <taxon>Chitinophagales</taxon>
        <taxon>Chitinophagaceae</taxon>
        <taxon>Chitinophaga</taxon>
    </lineage>
</organism>
<accession>A0A2T7BJF2</accession>
<evidence type="ECO:0000313" key="3">
    <source>
        <dbReference type="Proteomes" id="UP000244450"/>
    </source>
</evidence>
<dbReference type="Pfam" id="PF02464">
    <property type="entry name" value="CinA"/>
    <property type="match status" value="1"/>
</dbReference>
<evidence type="ECO:0000313" key="2">
    <source>
        <dbReference type="EMBL" id="PUZ26419.1"/>
    </source>
</evidence>
<dbReference type="NCBIfam" id="TIGR00199">
    <property type="entry name" value="PncC_domain"/>
    <property type="match status" value="1"/>
</dbReference>
<dbReference type="Proteomes" id="UP000244450">
    <property type="component" value="Unassembled WGS sequence"/>
</dbReference>
<dbReference type="SUPFAM" id="SSF142433">
    <property type="entry name" value="CinA-like"/>
    <property type="match status" value="1"/>
</dbReference>
<name>A0A2T7BJF2_9BACT</name>
<dbReference type="EMBL" id="QCYK01000002">
    <property type="protein sequence ID" value="PUZ26419.1"/>
    <property type="molecule type" value="Genomic_DNA"/>
</dbReference>
<protein>
    <submittedName>
        <fullName evidence="2">Damage-inducible protein CinA</fullName>
    </submittedName>
</protein>
<keyword evidence="3" id="KW-1185">Reference proteome</keyword>
<reference evidence="2 3" key="1">
    <citation type="submission" date="2018-04" db="EMBL/GenBank/DDBJ databases">
        <title>Chitinophaga fuyangensis sp. nov., isolated from soil in a chemical factory.</title>
        <authorList>
            <person name="Chen K."/>
        </authorList>
    </citation>
    <scope>NUCLEOTIDE SEQUENCE [LARGE SCALE GENOMIC DNA]</scope>
    <source>
        <strain evidence="2 3">LY-1</strain>
    </source>
</reference>
<evidence type="ECO:0000259" key="1">
    <source>
        <dbReference type="Pfam" id="PF02464"/>
    </source>
</evidence>
<gene>
    <name evidence="2" type="ORF">DCC81_14705</name>
</gene>
<comment type="caution">
    <text evidence="2">The sequence shown here is derived from an EMBL/GenBank/DDBJ whole genome shotgun (WGS) entry which is preliminary data.</text>
</comment>
<dbReference type="AlphaFoldDB" id="A0A2T7BJF2"/>
<dbReference type="InterPro" id="IPR036653">
    <property type="entry name" value="CinA-like_C"/>
</dbReference>